<evidence type="ECO:0000256" key="2">
    <source>
        <dbReference type="ARBA" id="ARBA00007381"/>
    </source>
</evidence>
<comment type="similarity">
    <text evidence="2">Belongs to the heat shock protein 70 family.</text>
</comment>
<reference evidence="8" key="1">
    <citation type="submission" date="2020-06" db="EMBL/GenBank/DDBJ databases">
        <authorList>
            <consortium name="Wellcome Sanger Institute Data Sharing"/>
        </authorList>
    </citation>
    <scope>NUCLEOTIDE SEQUENCE [LARGE SCALE GENOMIC DNA]</scope>
</reference>
<dbReference type="Proteomes" id="UP000694680">
    <property type="component" value="Chromosome 22"/>
</dbReference>
<dbReference type="InterPro" id="IPR013126">
    <property type="entry name" value="Hsp_70_fam"/>
</dbReference>
<dbReference type="Gene3D" id="3.30.30.30">
    <property type="match status" value="1"/>
</dbReference>
<sequence>MSVVGIDVGFQNCYIAVARSGGIETIANEYSDRCTPACVSLAPKNRMIGNAAKSQVISNFKNTVHGFKKYHGRAFDDPFIQGERLKLPYSLNKLADGNTGVKVRYLDEDKVFTIEQITGMLLTKLKETSEHALKKPVVDCVISVPSYFTNAERRSVFDATQIAGLNCLRLINDTTAVALAYGIYKQDLPTPEEKPRNVVFVDMGHSSFQVAITAFNKGKLKVLSTGFDPNLGGRNFDDALVNYFCEDFKVKYKLNVRDNPRALLRLHQECEKLKKLMSANSSDLPLNIECFMNDIDVSSRMNRGQFEDMCAQYLMRVEMPLKAALEQSKLSRDDIYAVEIVGGATRIPAIKERISRFFGKDVSTTLNADEAVARGCALQCAILSPACKVREFSITDVVPFPITLRWKSPTDNGCEVFSKNHAAPFSKVITFHKKEPFDLEAFYSCPQELPYPDHRIGCFYVQNVVPQPDGDSSKIKVKVRVNVHGIFSVSSASLIEKQKGEGEDMQIESEPMVQNEEQVKLTCHSSLKSGEKLDPTAAGSKLKVKVKSIDLPIAVNNLRQLDSDVLANFVEYEVGMIIQDKLVKELNDAKNAVEEYVYELRDKLCGVYEKYITEDDSSRLTLMLEDTENWLYEEGEDQPKHVYEEKLEALKDERCLHLSPEEMSSVEKCVNESMGWMNSKMNAQSKLTITKDPIVTVADIIAKIQELEDVCSPVINRPKPSVEEAAEVNDQNSAARNGPTAQQGAEGKGETKGHPQTKPGTKEMEVD</sequence>
<dbReference type="Gene3D" id="2.60.34.10">
    <property type="entry name" value="Substrate Binding Domain Of DNAk, Chain A, domain 1"/>
    <property type="match status" value="1"/>
</dbReference>
<protein>
    <recommendedName>
        <fullName evidence="10">Heat shock protein 4 like</fullName>
    </recommendedName>
</protein>
<dbReference type="Gene3D" id="3.30.420.40">
    <property type="match status" value="2"/>
</dbReference>
<proteinExistence type="inferred from homology"/>
<dbReference type="GO" id="GO:0005524">
    <property type="term" value="F:ATP binding"/>
    <property type="evidence" value="ECO:0007669"/>
    <property type="project" value="UniProtKB-KW"/>
</dbReference>
<name>A0A8C5E5Q9_GOUWI</name>
<dbReference type="SUPFAM" id="SSF100934">
    <property type="entry name" value="Heat shock protein 70kD (HSP70), C-terminal subdomain"/>
    <property type="match status" value="2"/>
</dbReference>
<organism evidence="8 9">
    <name type="scientific">Gouania willdenowi</name>
    <name type="common">Blunt-snouted clingfish</name>
    <name type="synonym">Lepadogaster willdenowi</name>
    <dbReference type="NCBI Taxonomy" id="441366"/>
    <lineage>
        <taxon>Eukaryota</taxon>
        <taxon>Metazoa</taxon>
        <taxon>Chordata</taxon>
        <taxon>Craniata</taxon>
        <taxon>Vertebrata</taxon>
        <taxon>Euteleostomi</taxon>
        <taxon>Actinopterygii</taxon>
        <taxon>Neopterygii</taxon>
        <taxon>Teleostei</taxon>
        <taxon>Neoteleostei</taxon>
        <taxon>Acanthomorphata</taxon>
        <taxon>Ovalentaria</taxon>
        <taxon>Blenniimorphae</taxon>
        <taxon>Blenniiformes</taxon>
        <taxon>Gobiesocoidei</taxon>
        <taxon>Gobiesocidae</taxon>
        <taxon>Gobiesocinae</taxon>
        <taxon>Gouania</taxon>
    </lineage>
</organism>
<feature type="compositionally biased region" description="Polar residues" evidence="7">
    <location>
        <begin position="729"/>
        <end position="743"/>
    </location>
</feature>
<evidence type="ECO:0000313" key="8">
    <source>
        <dbReference type="Ensembl" id="ENSGWIP00000016885.1"/>
    </source>
</evidence>
<evidence type="ECO:0000256" key="7">
    <source>
        <dbReference type="SAM" id="MobiDB-lite"/>
    </source>
</evidence>
<evidence type="ECO:0000256" key="5">
    <source>
        <dbReference type="ARBA" id="ARBA00022741"/>
    </source>
</evidence>
<keyword evidence="6" id="KW-0067">ATP-binding</keyword>
<dbReference type="FunFam" id="3.90.640.10:FF:000004">
    <property type="entry name" value="Heat shock 70 kDa protein 4"/>
    <property type="match status" value="1"/>
</dbReference>
<dbReference type="Gene3D" id="3.90.640.10">
    <property type="entry name" value="Actin, Chain A, domain 4"/>
    <property type="match status" value="1"/>
</dbReference>
<dbReference type="FunFam" id="1.20.1270.10:FF:000002">
    <property type="entry name" value="Heat shock 70 kDa protein 4"/>
    <property type="match status" value="1"/>
</dbReference>
<evidence type="ECO:0000256" key="4">
    <source>
        <dbReference type="ARBA" id="ARBA00022553"/>
    </source>
</evidence>
<gene>
    <name evidence="8" type="primary">hspa4l</name>
</gene>
<dbReference type="GO" id="GO:0140662">
    <property type="term" value="F:ATP-dependent protein folding chaperone"/>
    <property type="evidence" value="ECO:0007669"/>
    <property type="project" value="InterPro"/>
</dbReference>
<dbReference type="FunFam" id="3.30.420.40:FF:000767">
    <property type="entry name" value="Heat shock protein 70 (HSP70)-4, putative"/>
    <property type="match status" value="2"/>
</dbReference>
<dbReference type="SUPFAM" id="SSF100920">
    <property type="entry name" value="Heat shock protein 70kD (HSP70), peptide-binding domain"/>
    <property type="match status" value="1"/>
</dbReference>
<dbReference type="InterPro" id="IPR029048">
    <property type="entry name" value="HSP70_C_sf"/>
</dbReference>
<keyword evidence="3" id="KW-0963">Cytoplasm</keyword>
<evidence type="ECO:0000256" key="6">
    <source>
        <dbReference type="ARBA" id="ARBA00022840"/>
    </source>
</evidence>
<accession>A0A8C5E5Q9</accession>
<keyword evidence="9" id="KW-1185">Reference proteome</keyword>
<dbReference type="PANTHER" id="PTHR45639:SF5">
    <property type="entry name" value="HEAT SHOCK 70 KDA PROTEIN 4L"/>
    <property type="match status" value="1"/>
</dbReference>
<dbReference type="Gene3D" id="1.20.1270.10">
    <property type="match status" value="2"/>
</dbReference>
<evidence type="ECO:0000313" key="9">
    <source>
        <dbReference type="Proteomes" id="UP000694680"/>
    </source>
</evidence>
<comment type="subcellular location">
    <subcellularLocation>
        <location evidence="1">Cytoplasm</location>
    </subcellularLocation>
</comment>
<dbReference type="GO" id="GO:0005829">
    <property type="term" value="C:cytosol"/>
    <property type="evidence" value="ECO:0007669"/>
    <property type="project" value="TreeGrafter"/>
</dbReference>
<dbReference type="AlphaFoldDB" id="A0A8C5E5Q9"/>
<dbReference type="InterPro" id="IPR043129">
    <property type="entry name" value="ATPase_NBD"/>
</dbReference>
<dbReference type="InterPro" id="IPR029047">
    <property type="entry name" value="HSP70_peptide-bd_sf"/>
</dbReference>
<reference evidence="8" key="3">
    <citation type="submission" date="2025-09" db="UniProtKB">
        <authorList>
            <consortium name="Ensembl"/>
        </authorList>
    </citation>
    <scope>IDENTIFICATION</scope>
</reference>
<evidence type="ECO:0000256" key="3">
    <source>
        <dbReference type="ARBA" id="ARBA00022490"/>
    </source>
</evidence>
<evidence type="ECO:0008006" key="10">
    <source>
        <dbReference type="Google" id="ProtNLM"/>
    </source>
</evidence>
<dbReference type="SUPFAM" id="SSF53067">
    <property type="entry name" value="Actin-like ATPase domain"/>
    <property type="match status" value="2"/>
</dbReference>
<reference evidence="8" key="2">
    <citation type="submission" date="2025-08" db="UniProtKB">
        <authorList>
            <consortium name="Ensembl"/>
        </authorList>
    </citation>
    <scope>IDENTIFICATION</scope>
</reference>
<dbReference type="PRINTS" id="PR00301">
    <property type="entry name" value="HEATSHOCK70"/>
</dbReference>
<dbReference type="Ensembl" id="ENSGWIT00000018643.1">
    <property type="protein sequence ID" value="ENSGWIP00000016885.1"/>
    <property type="gene ID" value="ENSGWIG00000009317.1"/>
</dbReference>
<keyword evidence="4" id="KW-0597">Phosphoprotein</keyword>
<dbReference type="FunFam" id="3.30.30.30:FF:000002">
    <property type="entry name" value="Heat shock 70 kDa protein 4"/>
    <property type="match status" value="1"/>
</dbReference>
<dbReference type="InterPro" id="IPR018181">
    <property type="entry name" value="Heat_shock_70_CS"/>
</dbReference>
<evidence type="ECO:0000256" key="1">
    <source>
        <dbReference type="ARBA" id="ARBA00004496"/>
    </source>
</evidence>
<dbReference type="FunFam" id="3.30.420.40:FF:000171">
    <property type="entry name" value="Heat shock 70 kDa protein 4"/>
    <property type="match status" value="2"/>
</dbReference>
<keyword evidence="5" id="KW-0547">Nucleotide-binding</keyword>
<feature type="region of interest" description="Disordered" evidence="7">
    <location>
        <begin position="721"/>
        <end position="767"/>
    </location>
</feature>
<dbReference type="GO" id="GO:0005634">
    <property type="term" value="C:nucleus"/>
    <property type="evidence" value="ECO:0007669"/>
    <property type="project" value="TreeGrafter"/>
</dbReference>
<dbReference type="PROSITE" id="PS01036">
    <property type="entry name" value="HSP70_3"/>
    <property type="match status" value="1"/>
</dbReference>
<dbReference type="Pfam" id="PF00012">
    <property type="entry name" value="HSP70"/>
    <property type="match status" value="1"/>
</dbReference>
<dbReference type="PANTHER" id="PTHR45639">
    <property type="entry name" value="HSC70CB, ISOFORM G-RELATED"/>
    <property type="match status" value="1"/>
</dbReference>